<feature type="region of interest" description="Disordered" evidence="1">
    <location>
        <begin position="1"/>
        <end position="38"/>
    </location>
</feature>
<reference evidence="2" key="1">
    <citation type="submission" date="2020-01" db="EMBL/GenBank/DDBJ databases">
        <title>Development of genomics and gene disruption for Polysphondylium violaceum indicates a role for the polyketide synthase stlB in stalk morphogenesis.</title>
        <authorList>
            <person name="Narita B."/>
            <person name="Kawabe Y."/>
            <person name="Kin K."/>
            <person name="Saito T."/>
            <person name="Gibbs R."/>
            <person name="Kuspa A."/>
            <person name="Muzny D."/>
            <person name="Queller D."/>
            <person name="Richards S."/>
            <person name="Strassman J."/>
            <person name="Sucgang R."/>
            <person name="Worley K."/>
            <person name="Schaap P."/>
        </authorList>
    </citation>
    <scope>NUCLEOTIDE SEQUENCE</scope>
    <source>
        <strain evidence="2">QSvi11</strain>
    </source>
</reference>
<organism evidence="2 3">
    <name type="scientific">Polysphondylium violaceum</name>
    <dbReference type="NCBI Taxonomy" id="133409"/>
    <lineage>
        <taxon>Eukaryota</taxon>
        <taxon>Amoebozoa</taxon>
        <taxon>Evosea</taxon>
        <taxon>Eumycetozoa</taxon>
        <taxon>Dictyostelia</taxon>
        <taxon>Dictyosteliales</taxon>
        <taxon>Dictyosteliaceae</taxon>
        <taxon>Polysphondylium</taxon>
    </lineage>
</organism>
<accession>A0A8J4USB2</accession>
<feature type="compositionally biased region" description="Basic residues" evidence="1">
    <location>
        <begin position="222"/>
        <end position="234"/>
    </location>
</feature>
<dbReference type="PANTHER" id="PTHR13151">
    <property type="entry name" value="CBF1 INTERACTING COREPRESSOR CIR"/>
    <property type="match status" value="1"/>
</dbReference>
<evidence type="ECO:0000313" key="2">
    <source>
        <dbReference type="EMBL" id="KAF2073411.1"/>
    </source>
</evidence>
<feature type="compositionally biased region" description="Basic and acidic residues" evidence="1">
    <location>
        <begin position="22"/>
        <end position="37"/>
    </location>
</feature>
<proteinExistence type="predicted"/>
<feature type="compositionally biased region" description="Polar residues" evidence="1">
    <location>
        <begin position="160"/>
        <end position="169"/>
    </location>
</feature>
<dbReference type="GO" id="GO:0005634">
    <property type="term" value="C:nucleus"/>
    <property type="evidence" value="ECO:0007669"/>
    <property type="project" value="TreeGrafter"/>
</dbReference>
<keyword evidence="3" id="KW-1185">Reference proteome</keyword>
<feature type="region of interest" description="Disordered" evidence="1">
    <location>
        <begin position="109"/>
        <end position="197"/>
    </location>
</feature>
<dbReference type="InterPro" id="IPR040014">
    <property type="entry name" value="CIR1"/>
</dbReference>
<dbReference type="OrthoDB" id="6253837at2759"/>
<dbReference type="EMBL" id="AJWJ01000206">
    <property type="protein sequence ID" value="KAF2073411.1"/>
    <property type="molecule type" value="Genomic_DNA"/>
</dbReference>
<comment type="caution">
    <text evidence="2">The sequence shown here is derived from an EMBL/GenBank/DDBJ whole genome shotgun (WGS) entry which is preliminary data.</text>
</comment>
<protein>
    <recommendedName>
        <fullName evidence="4">CBF1-interacting co-repressor CIR N-terminal domain-containing protein</fullName>
    </recommendedName>
</protein>
<feature type="compositionally biased region" description="Low complexity" evidence="1">
    <location>
        <begin position="112"/>
        <end position="131"/>
    </location>
</feature>
<evidence type="ECO:0000313" key="3">
    <source>
        <dbReference type="Proteomes" id="UP000695562"/>
    </source>
</evidence>
<feature type="non-terminal residue" evidence="2">
    <location>
        <position position="234"/>
    </location>
</feature>
<dbReference type="GO" id="GO:0003714">
    <property type="term" value="F:transcription corepressor activity"/>
    <property type="evidence" value="ECO:0007669"/>
    <property type="project" value="InterPro"/>
</dbReference>
<gene>
    <name evidence="2" type="ORF">CYY_005290</name>
</gene>
<feature type="region of interest" description="Disordered" evidence="1">
    <location>
        <begin position="215"/>
        <end position="234"/>
    </location>
</feature>
<name>A0A8J4USB2_9MYCE</name>
<sequence length="234" mass="26943">MYSAPPGAKIEEIKDNSGNPDQHQEYKRDKDLKDSEKFPFLVNAPVQGSYSGNSGGDIKLVHKPFGIELRNVKCARCHTWGHKSGDRDCPLFDINIHDQKRLEKEDPLANIHSNNSNNSNHSNNHSHSNNNKPKRDKDDGQDNQDNHDNHETKRFRLNRGASSPTSYGGQSYDIIEEDEHKKQDSDSDSDDDDEIEREFLASLTKKQRKMILKQIKIDEKKAKKKKKKKKRKKI</sequence>
<evidence type="ECO:0008006" key="4">
    <source>
        <dbReference type="Google" id="ProtNLM"/>
    </source>
</evidence>
<evidence type="ECO:0000256" key="1">
    <source>
        <dbReference type="SAM" id="MobiDB-lite"/>
    </source>
</evidence>
<feature type="compositionally biased region" description="Basic and acidic residues" evidence="1">
    <location>
        <begin position="133"/>
        <end position="154"/>
    </location>
</feature>
<dbReference type="AlphaFoldDB" id="A0A8J4USB2"/>
<dbReference type="PANTHER" id="PTHR13151:SF2">
    <property type="entry name" value="COREPRESSOR INTERACTING WITH RBPJ 1"/>
    <property type="match status" value="1"/>
</dbReference>
<dbReference type="Proteomes" id="UP000695562">
    <property type="component" value="Unassembled WGS sequence"/>
</dbReference>
<feature type="compositionally biased region" description="Acidic residues" evidence="1">
    <location>
        <begin position="186"/>
        <end position="196"/>
    </location>
</feature>